<dbReference type="Pfam" id="PF00271">
    <property type="entry name" value="Helicase_C"/>
    <property type="match status" value="1"/>
</dbReference>
<keyword evidence="12" id="KW-0067">ATP-binding</keyword>
<dbReference type="InterPro" id="IPR006935">
    <property type="entry name" value="Helicase/UvrB_N"/>
</dbReference>
<dbReference type="GO" id="GO:0009378">
    <property type="term" value="F:four-way junction helicase activity"/>
    <property type="evidence" value="ECO:0007669"/>
    <property type="project" value="TreeGrafter"/>
</dbReference>
<protein>
    <recommendedName>
        <fullName evidence="7">ATP-dependent DNA helicase MPH1</fullName>
        <ecNumber evidence="5">3.6.4.12</ecNumber>
    </recommendedName>
    <alternativeName>
        <fullName evidence="6">ATP-dependent DNA helicase mph1</fullName>
    </alternativeName>
    <alternativeName>
        <fullName evidence="16">FANCM-like protein 1</fullName>
    </alternativeName>
</protein>
<dbReference type="PANTHER" id="PTHR14025">
    <property type="entry name" value="FANCONI ANEMIA GROUP M FANCM FAMILY MEMBER"/>
    <property type="match status" value="1"/>
</dbReference>
<dbReference type="SMART" id="SM00487">
    <property type="entry name" value="DEXDc"/>
    <property type="match status" value="1"/>
</dbReference>
<evidence type="ECO:0000256" key="2">
    <source>
        <dbReference type="ARBA" id="ARBA00004123"/>
    </source>
</evidence>
<dbReference type="GO" id="GO:0005524">
    <property type="term" value="F:ATP binding"/>
    <property type="evidence" value="ECO:0007669"/>
    <property type="project" value="UniProtKB-KW"/>
</dbReference>
<evidence type="ECO:0000256" key="7">
    <source>
        <dbReference type="ARBA" id="ARBA00021225"/>
    </source>
</evidence>
<feature type="domain" description="Helicase ATP-binding" evidence="19">
    <location>
        <begin position="226"/>
        <end position="394"/>
    </location>
</feature>
<organism evidence="21 22">
    <name type="scientific">Sporothrix brasiliensis 5110</name>
    <dbReference type="NCBI Taxonomy" id="1398154"/>
    <lineage>
        <taxon>Eukaryota</taxon>
        <taxon>Fungi</taxon>
        <taxon>Dikarya</taxon>
        <taxon>Ascomycota</taxon>
        <taxon>Pezizomycotina</taxon>
        <taxon>Sordariomycetes</taxon>
        <taxon>Sordariomycetidae</taxon>
        <taxon>Ophiostomatales</taxon>
        <taxon>Ophiostomataceae</taxon>
        <taxon>Sporothrix</taxon>
    </lineage>
</organism>
<dbReference type="EMBL" id="AWTV01000011">
    <property type="protein sequence ID" value="KIH86976.1"/>
    <property type="molecule type" value="Genomic_DNA"/>
</dbReference>
<dbReference type="PROSITE" id="PS51194">
    <property type="entry name" value="HELICASE_CTER"/>
    <property type="match status" value="1"/>
</dbReference>
<evidence type="ECO:0000256" key="18">
    <source>
        <dbReference type="SAM" id="MobiDB-lite"/>
    </source>
</evidence>
<dbReference type="GO" id="GO:0036297">
    <property type="term" value="P:interstrand cross-link repair"/>
    <property type="evidence" value="ECO:0007669"/>
    <property type="project" value="TreeGrafter"/>
</dbReference>
<feature type="compositionally biased region" description="Gly residues" evidence="18">
    <location>
        <begin position="1044"/>
        <end position="1055"/>
    </location>
</feature>
<dbReference type="HOGENOM" id="CLU_002513_2_0_1"/>
<dbReference type="InterPro" id="IPR001650">
    <property type="entry name" value="Helicase_C-like"/>
</dbReference>
<feature type="compositionally biased region" description="Basic residues" evidence="18">
    <location>
        <begin position="1444"/>
        <end position="1456"/>
    </location>
</feature>
<comment type="function">
    <text evidence="1">ATP-dependent DNA helicase involved in DNA damage repair by homologous recombination and in genome maintenance. Capable of unwinding D-loops. Plays a role in limiting crossover recombinants during mitotic DNA double-strand break (DSB) repair. Component of a FANCM-MHF complex which promotes gene conversion at blocked replication forks, probably by reversal of the stalled fork.</text>
</comment>
<dbReference type="PANTHER" id="PTHR14025:SF20">
    <property type="entry name" value="FANCONI ANEMIA GROUP M PROTEIN"/>
    <property type="match status" value="1"/>
</dbReference>
<feature type="region of interest" description="Disordered" evidence="18">
    <location>
        <begin position="1001"/>
        <end position="1177"/>
    </location>
</feature>
<evidence type="ECO:0000256" key="4">
    <source>
        <dbReference type="ARBA" id="ARBA00011390"/>
    </source>
</evidence>
<dbReference type="GO" id="GO:0045003">
    <property type="term" value="P:double-strand break repair via synthesis-dependent strand annealing"/>
    <property type="evidence" value="ECO:0007669"/>
    <property type="project" value="TreeGrafter"/>
</dbReference>
<feature type="compositionally biased region" description="Gly residues" evidence="18">
    <location>
        <begin position="1409"/>
        <end position="1421"/>
    </location>
</feature>
<dbReference type="OrthoDB" id="164902at2759"/>
<evidence type="ECO:0000256" key="17">
    <source>
        <dbReference type="ARBA" id="ARBA00047995"/>
    </source>
</evidence>
<comment type="caution">
    <text evidence="21">The sequence shown here is derived from an EMBL/GenBank/DDBJ whole genome shotgun (WGS) entry which is preliminary data.</text>
</comment>
<comment type="subunit">
    <text evidence="4">Interacts with the MHF histone-fold complex to form the FANCM-MHF complex.</text>
</comment>
<feature type="compositionally biased region" description="Polar residues" evidence="18">
    <location>
        <begin position="1243"/>
        <end position="1253"/>
    </location>
</feature>
<dbReference type="SUPFAM" id="SSF52540">
    <property type="entry name" value="P-loop containing nucleoside triphosphate hydrolases"/>
    <property type="match status" value="1"/>
</dbReference>
<keyword evidence="13" id="KW-0238">DNA-binding</keyword>
<gene>
    <name evidence="21" type="ORF">SPBR_08068</name>
</gene>
<dbReference type="FunFam" id="3.40.50.300:FF:000861">
    <property type="entry name" value="Fanconi anemia, complementation group M"/>
    <property type="match status" value="1"/>
</dbReference>
<keyword evidence="14" id="KW-0234">DNA repair</keyword>
<feature type="compositionally biased region" description="Basic and acidic residues" evidence="18">
    <location>
        <begin position="1467"/>
        <end position="1477"/>
    </location>
</feature>
<evidence type="ECO:0000256" key="3">
    <source>
        <dbReference type="ARBA" id="ARBA00009889"/>
    </source>
</evidence>
<feature type="compositionally biased region" description="Polar residues" evidence="18">
    <location>
        <begin position="943"/>
        <end position="961"/>
    </location>
</feature>
<feature type="region of interest" description="Disordered" evidence="18">
    <location>
        <begin position="23"/>
        <end position="105"/>
    </location>
</feature>
<evidence type="ECO:0000256" key="12">
    <source>
        <dbReference type="ARBA" id="ARBA00022840"/>
    </source>
</evidence>
<keyword evidence="8" id="KW-0547">Nucleotide-binding</keyword>
<keyword evidence="15" id="KW-0539">Nucleus</keyword>
<dbReference type="GO" id="GO:0005634">
    <property type="term" value="C:nucleus"/>
    <property type="evidence" value="ECO:0007669"/>
    <property type="project" value="UniProtKB-SubCell"/>
</dbReference>
<feature type="compositionally biased region" description="Polar residues" evidence="18">
    <location>
        <begin position="1033"/>
        <end position="1043"/>
    </location>
</feature>
<dbReference type="CDD" id="cd18033">
    <property type="entry name" value="DEXDc_FANCM"/>
    <property type="match status" value="1"/>
</dbReference>
<feature type="compositionally biased region" description="Acidic residues" evidence="18">
    <location>
        <begin position="1117"/>
        <end position="1127"/>
    </location>
</feature>
<evidence type="ECO:0000256" key="16">
    <source>
        <dbReference type="ARBA" id="ARBA00033042"/>
    </source>
</evidence>
<keyword evidence="9" id="KW-0227">DNA damage</keyword>
<reference evidence="21 22" key="1">
    <citation type="journal article" date="2014" name="BMC Genomics">
        <title>Comparative genomics of the major fungal agents of human and animal Sporotrichosis: Sporothrix schenckii and Sporothrix brasiliensis.</title>
        <authorList>
            <person name="Teixeira M.M."/>
            <person name="de Almeida L.G."/>
            <person name="Kubitschek-Barreira P."/>
            <person name="Alves F.L."/>
            <person name="Kioshima E.S."/>
            <person name="Abadio A.K."/>
            <person name="Fernandes L."/>
            <person name="Derengowski L.S."/>
            <person name="Ferreira K.S."/>
            <person name="Souza R.C."/>
            <person name="Ruiz J.C."/>
            <person name="de Andrade N.C."/>
            <person name="Paes H.C."/>
            <person name="Nicola A.M."/>
            <person name="Albuquerque P."/>
            <person name="Gerber A.L."/>
            <person name="Martins V.P."/>
            <person name="Peconick L.D."/>
            <person name="Neto A.V."/>
            <person name="Chaucanez C.B."/>
            <person name="Silva P.A."/>
            <person name="Cunha O.L."/>
            <person name="de Oliveira F.F."/>
            <person name="dos Santos T.C."/>
            <person name="Barros A.L."/>
            <person name="Soares M.A."/>
            <person name="de Oliveira L.M."/>
            <person name="Marini M.M."/>
            <person name="Villalobos-Duno H."/>
            <person name="Cunha M.M."/>
            <person name="de Hoog S."/>
            <person name="da Silveira J.F."/>
            <person name="Henrissat B."/>
            <person name="Nino-Vega G.A."/>
            <person name="Cisalpino P.S."/>
            <person name="Mora-Montes H.M."/>
            <person name="Almeida S.R."/>
            <person name="Stajich J.E."/>
            <person name="Lopes-Bezerra L.M."/>
            <person name="Vasconcelos A.T."/>
            <person name="Felipe M.S."/>
        </authorList>
    </citation>
    <scope>NUCLEOTIDE SEQUENCE [LARGE SCALE GENOMIC DNA]</scope>
    <source>
        <strain evidence="21 22">5110</strain>
    </source>
</reference>
<evidence type="ECO:0000259" key="19">
    <source>
        <dbReference type="PROSITE" id="PS51192"/>
    </source>
</evidence>
<evidence type="ECO:0000256" key="11">
    <source>
        <dbReference type="ARBA" id="ARBA00022806"/>
    </source>
</evidence>
<dbReference type="FunFam" id="3.40.50.300:FF:001992">
    <property type="entry name" value="ATP-dependent RNA helicase, putative"/>
    <property type="match status" value="1"/>
</dbReference>
<dbReference type="InterPro" id="IPR014001">
    <property type="entry name" value="Helicase_ATP-bd"/>
</dbReference>
<feature type="compositionally biased region" description="Polar residues" evidence="18">
    <location>
        <begin position="91"/>
        <end position="105"/>
    </location>
</feature>
<dbReference type="EC" id="3.6.4.12" evidence="5"/>
<feature type="domain" description="Helicase C-terminal" evidence="20">
    <location>
        <begin position="565"/>
        <end position="741"/>
    </location>
</feature>
<evidence type="ECO:0000256" key="6">
    <source>
        <dbReference type="ARBA" id="ARBA00020045"/>
    </source>
</evidence>
<dbReference type="GO" id="GO:0043138">
    <property type="term" value="F:3'-5' DNA helicase activity"/>
    <property type="evidence" value="ECO:0007669"/>
    <property type="project" value="InterPro"/>
</dbReference>
<feature type="compositionally biased region" description="Basic residues" evidence="18">
    <location>
        <begin position="1390"/>
        <end position="1405"/>
    </location>
</feature>
<evidence type="ECO:0000256" key="13">
    <source>
        <dbReference type="ARBA" id="ARBA00023125"/>
    </source>
</evidence>
<feature type="compositionally biased region" description="Acidic residues" evidence="18">
    <location>
        <begin position="1426"/>
        <end position="1437"/>
    </location>
</feature>
<dbReference type="PROSITE" id="PS51192">
    <property type="entry name" value="HELICASE_ATP_BIND_1"/>
    <property type="match status" value="1"/>
</dbReference>
<feature type="compositionally biased region" description="Acidic residues" evidence="18">
    <location>
        <begin position="1609"/>
        <end position="1620"/>
    </location>
</feature>
<dbReference type="InterPro" id="IPR044749">
    <property type="entry name" value="FANCM_DEXDc"/>
</dbReference>
<dbReference type="InterPro" id="IPR039686">
    <property type="entry name" value="FANCM/Mph1-like_ID"/>
</dbReference>
<feature type="region of interest" description="Disordered" evidence="18">
    <location>
        <begin position="1233"/>
        <end position="1718"/>
    </location>
</feature>
<dbReference type="Pfam" id="PF04851">
    <property type="entry name" value="ResIII"/>
    <property type="match status" value="1"/>
</dbReference>
<proteinExistence type="inferred from homology"/>
<feature type="compositionally biased region" description="Low complexity" evidence="18">
    <location>
        <begin position="23"/>
        <end position="63"/>
    </location>
</feature>
<dbReference type="GO" id="GO:0016787">
    <property type="term" value="F:hydrolase activity"/>
    <property type="evidence" value="ECO:0007669"/>
    <property type="project" value="UniProtKB-KW"/>
</dbReference>
<evidence type="ECO:0000256" key="8">
    <source>
        <dbReference type="ARBA" id="ARBA00022741"/>
    </source>
</evidence>
<dbReference type="SMART" id="SM00490">
    <property type="entry name" value="HELICc"/>
    <property type="match status" value="1"/>
</dbReference>
<evidence type="ECO:0000256" key="10">
    <source>
        <dbReference type="ARBA" id="ARBA00022801"/>
    </source>
</evidence>
<evidence type="ECO:0000256" key="9">
    <source>
        <dbReference type="ARBA" id="ARBA00022763"/>
    </source>
</evidence>
<keyword evidence="10" id="KW-0378">Hydrolase</keyword>
<dbReference type="Gene3D" id="1.20.1320.20">
    <property type="entry name" value="hef helicase domain"/>
    <property type="match status" value="1"/>
</dbReference>
<evidence type="ECO:0000313" key="22">
    <source>
        <dbReference type="Proteomes" id="UP000031575"/>
    </source>
</evidence>
<evidence type="ECO:0000259" key="20">
    <source>
        <dbReference type="PROSITE" id="PS51194"/>
    </source>
</evidence>
<dbReference type="Proteomes" id="UP000031575">
    <property type="component" value="Unassembled WGS sequence"/>
</dbReference>
<evidence type="ECO:0000313" key="21">
    <source>
        <dbReference type="EMBL" id="KIH86976.1"/>
    </source>
</evidence>
<dbReference type="RefSeq" id="XP_040614986.1">
    <property type="nucleotide sequence ID" value="XM_040766306.1"/>
</dbReference>
<dbReference type="GO" id="GO:0000400">
    <property type="term" value="F:four-way junction DNA binding"/>
    <property type="evidence" value="ECO:0007669"/>
    <property type="project" value="TreeGrafter"/>
</dbReference>
<dbReference type="CDD" id="cd12091">
    <property type="entry name" value="FANCM_ID"/>
    <property type="match status" value="1"/>
</dbReference>
<comment type="subcellular location">
    <subcellularLocation>
        <location evidence="2">Nucleus</location>
    </subcellularLocation>
</comment>
<feature type="compositionally biased region" description="Acidic residues" evidence="18">
    <location>
        <begin position="1521"/>
        <end position="1530"/>
    </location>
</feature>
<dbReference type="InterPro" id="IPR027417">
    <property type="entry name" value="P-loop_NTPase"/>
</dbReference>
<feature type="compositionally biased region" description="Acidic residues" evidence="18">
    <location>
        <begin position="1676"/>
        <end position="1692"/>
    </location>
</feature>
<keyword evidence="22" id="KW-1185">Reference proteome</keyword>
<evidence type="ECO:0000256" key="14">
    <source>
        <dbReference type="ARBA" id="ARBA00023204"/>
    </source>
</evidence>
<feature type="region of interest" description="Disordered" evidence="18">
    <location>
        <begin position="901"/>
        <end position="980"/>
    </location>
</feature>
<evidence type="ECO:0000256" key="5">
    <source>
        <dbReference type="ARBA" id="ARBA00012551"/>
    </source>
</evidence>
<feature type="compositionally biased region" description="Acidic residues" evidence="18">
    <location>
        <begin position="1154"/>
        <end position="1171"/>
    </location>
</feature>
<dbReference type="VEuPathDB" id="FungiDB:SPBR_08068"/>
<comment type="catalytic activity">
    <reaction evidence="17">
        <text>ATP + H2O = ADP + phosphate + H(+)</text>
        <dbReference type="Rhea" id="RHEA:13065"/>
        <dbReference type="ChEBI" id="CHEBI:15377"/>
        <dbReference type="ChEBI" id="CHEBI:15378"/>
        <dbReference type="ChEBI" id="CHEBI:30616"/>
        <dbReference type="ChEBI" id="CHEBI:43474"/>
        <dbReference type="ChEBI" id="CHEBI:456216"/>
        <dbReference type="EC" id="3.6.4.12"/>
    </reaction>
</comment>
<evidence type="ECO:0000256" key="1">
    <source>
        <dbReference type="ARBA" id="ARBA00003813"/>
    </source>
</evidence>
<comment type="similarity">
    <text evidence="3">Belongs to the DEAD box helicase family. DEAH subfamily. FANCM sub-subfamily.</text>
</comment>
<dbReference type="GeneID" id="63681227"/>
<name>A0A0C2ICE2_9PEZI</name>
<accession>A0A0C2ICE2</accession>
<keyword evidence="11 21" id="KW-0347">Helicase</keyword>
<evidence type="ECO:0000256" key="15">
    <source>
        <dbReference type="ARBA" id="ARBA00023242"/>
    </source>
</evidence>
<sequence length="1718" mass="188954">MDDDEDLFGGDVADEDLMLAYETTQSSRLSTSSRPMAAVTTPSTVSTARTTPRTSISSRSIAPNAGRPVVSTFRPHAAGVTMAAPPRPQPIDSNLSRGGPQIQNNNFRQSTAQAPIDLSAELDDLPSDAFDSSFASYTGAASHSQRSIISSARNPLRLSGQQSFRQTTLYGDTLQAEASQAVHHNHAFVSDMPAEKPTHHKIDKEAMKTWVYPTNLGAIRDYQFSIVKNSLFNNTLVALPTGLGKTFIAATVILNFYRWTTDAKIIFVAPTKPLVSQQVDACLNIAGIPRSDTTLLTGETPPALREAEWASKRLFFMTPQTLQNDLSKGYADPKSIALLVIDEAHRATGDYAYVKVIGFMRRFTNSFRVLALTATPGSSVEAVQEVIDNLGMSNVEIRTEDSIDIRQYVHNRDIERLTMEPSTEMKCVQDLFSKALKPFCDRLTQQGIWFGRDPMSLNTFTLLRAQREWAAGPARHLNQGTKFMIMATFALLKTLAHSIKLLNFHGIRACYDNLAELRAETEKDEKGSKNRKAFFRDPDFQEMMMTIERWMKEDGFESHPKLTFLKEQLFDHFKDQPPGSNTRAIVFNEFRDSAEDIVRNLNRGIPNVKASIFVGQADSKRSAGMKQKDQIEAIKRFKSGEFNVLVATSIGEEGLDIGQVDLIICYDASSSPIRMLQRMGRTGRKRAGRVLLLLMKGKEEDKFAEAQDKYSNMQKLVSEGSRFNFRFDLSERIVPRDIKPEVDKRHVEIPIENTQDMSLPEPRKARGKLPKASKKVFHMPDDAETGFVTASTVREDGQTKLGFKVRQKAAAPRPAVPEVAETDFLVDIPDPGTDLRGANKSGGFNSNSSFASAFGPQDNIPVIDTSDPKPLQKLRPTKYLHHGAFTRRNVRLMGRLVEGSYDRPRSYGQSYMRHRVPKFAPNSDESGESEEERVFGHPPPAKSRTQAQAQPKPTASATTLPLSMEPLAKRRRVGPVSAMTERARLTPAGYINNQPAIKEYGYDEEDEDDGASQWPKKKSSRSSFKPAMKGMTRQRSSQNQSYSFGGGDGRGGGQGDASVKNESSEDDFPTSNRRMFTSKRAGERRVPATRAPLPMYGHATPAPAPPVKPTVQRILEDFPDGSDDSDPEPNRVAAKVDPVPSNSTRKRRSFDILDQLDEELDDKELDDDLGGDSDLGMVMDMAMPDVVQETGEADRKQELEKEMESEIGNMMEDIGDAAFDEDIQAMSTFPEIPQAATAKSAPLQRTTPGSQGESRIFAETEEPGLPKAPSNHEFSDIPDMSDMSDLLEEPALPNFSKPLEPLPREPFPDDEPISWEPTPPPPCREPTPEAVLSWEPTLQPQRPEPVYQREPPRQPSPHGLTSLTPSPESDKDKYIIRFSQPAGTGASLRGIRRGRGRGRGARVVRARGGARGGGGGGGGGFAAITEEADAAEEEEVDYFGGGRGRGRGRGRARGGRGSRGGAVSYGRLEERGDDCMRTSDNYETDGSDSGGDLVDFIVDDNDEVEVAPTSSLQEPLHAITDDDSDDGDDGFEPRRRSRATGGGRRLVSKSRRSAVVFTSSPMASSPPPVTAARKKTDATRRTTNKTKSKANANGSVEMPIHLSQTRGDSDDDDDDDDDGVFSERHGRANQQAPAATTKMKPQKKTATAKSKAAPKKRAPAKMTGPPPKSAEFILSGEDDSSDVVRDDDDGLDGGDKAVMRRPAGFRRGRRLVFDSDSE</sequence>
<dbReference type="CDD" id="cd18801">
    <property type="entry name" value="SF2_C_FANCM_Hef"/>
    <property type="match status" value="1"/>
</dbReference>
<dbReference type="Gene3D" id="3.40.50.300">
    <property type="entry name" value="P-loop containing nucleotide triphosphate hydrolases"/>
    <property type="match status" value="2"/>
</dbReference>